<accession>A0ABS4S656</accession>
<feature type="compositionally biased region" description="Basic residues" evidence="1">
    <location>
        <begin position="125"/>
        <end position="141"/>
    </location>
</feature>
<feature type="region of interest" description="Disordered" evidence="1">
    <location>
        <begin position="33"/>
        <end position="98"/>
    </location>
</feature>
<gene>
    <name evidence="3" type="ORF">J2Z81_000479</name>
</gene>
<reference evidence="3 4" key="1">
    <citation type="submission" date="2021-03" db="EMBL/GenBank/DDBJ databases">
        <title>Genomic Encyclopedia of Type Strains, Phase IV (KMG-IV): sequencing the most valuable type-strain genomes for metagenomic binning, comparative biology and taxonomic classification.</title>
        <authorList>
            <person name="Goeker M."/>
        </authorList>
    </citation>
    <scope>NUCLEOTIDE SEQUENCE [LARGE SCALE GENOMIC DNA]</scope>
    <source>
        <strain evidence="3 4">DSM 25790</strain>
    </source>
</reference>
<feature type="compositionally biased region" description="Basic and acidic residues" evidence="1">
    <location>
        <begin position="113"/>
        <end position="124"/>
    </location>
</feature>
<feature type="compositionally biased region" description="Basic and acidic residues" evidence="1">
    <location>
        <begin position="72"/>
        <end position="90"/>
    </location>
</feature>
<name>A0ABS4S656_9BACI</name>
<feature type="transmembrane region" description="Helical" evidence="2">
    <location>
        <begin position="6"/>
        <end position="26"/>
    </location>
</feature>
<organism evidence="3 4">
    <name type="scientific">Virgibacillus alimentarius</name>
    <dbReference type="NCBI Taxonomy" id="698769"/>
    <lineage>
        <taxon>Bacteria</taxon>
        <taxon>Bacillati</taxon>
        <taxon>Bacillota</taxon>
        <taxon>Bacilli</taxon>
        <taxon>Bacillales</taxon>
        <taxon>Bacillaceae</taxon>
        <taxon>Virgibacillus</taxon>
    </lineage>
</organism>
<keyword evidence="2" id="KW-1133">Transmembrane helix</keyword>
<dbReference type="GO" id="GO:0003677">
    <property type="term" value="F:DNA binding"/>
    <property type="evidence" value="ECO:0007669"/>
    <property type="project" value="UniProtKB-KW"/>
</dbReference>
<keyword evidence="4" id="KW-1185">Reference proteome</keyword>
<evidence type="ECO:0000256" key="2">
    <source>
        <dbReference type="SAM" id="Phobius"/>
    </source>
</evidence>
<evidence type="ECO:0000313" key="4">
    <source>
        <dbReference type="Proteomes" id="UP001519294"/>
    </source>
</evidence>
<feature type="region of interest" description="Disordered" evidence="1">
    <location>
        <begin position="113"/>
        <end position="142"/>
    </location>
</feature>
<feature type="compositionally biased region" description="Basic and acidic residues" evidence="1">
    <location>
        <begin position="33"/>
        <end position="44"/>
    </location>
</feature>
<keyword evidence="2" id="KW-0472">Membrane</keyword>
<keyword evidence="2" id="KW-0812">Transmembrane</keyword>
<dbReference type="RefSeq" id="WP_226370640.1">
    <property type="nucleotide sequence ID" value="NZ_JAGIKX010000002.1"/>
</dbReference>
<comment type="caution">
    <text evidence="3">The sequence shown here is derived from an EMBL/GenBank/DDBJ whole genome shotgun (WGS) entry which is preliminary data.</text>
</comment>
<keyword evidence="3" id="KW-0238">DNA-binding</keyword>
<evidence type="ECO:0000256" key="1">
    <source>
        <dbReference type="SAM" id="MobiDB-lite"/>
    </source>
</evidence>
<protein>
    <submittedName>
        <fullName evidence="3">DNA-binding WGR domain protein</fullName>
    </submittedName>
</protein>
<sequence length="177" mass="20451">MEALLEAIFGNFMIILIIIGGIIGFVKDKLEKEKHSRQQTEKSNKKPYTASAPPTGDHQTNKQAKPLRQLKPRPESKTVSTEEQREEQLKRLTGNINMRTKEALEDFQHSAMKKNTEEKLDSKPKKSQLQHKPMKERMKRNLSRDGLVDSIIMSEVLDSPRAIRPYKSVIQSRKMNR</sequence>
<evidence type="ECO:0000313" key="3">
    <source>
        <dbReference type="EMBL" id="MBP2256546.1"/>
    </source>
</evidence>
<proteinExistence type="predicted"/>
<dbReference type="Proteomes" id="UP001519294">
    <property type="component" value="Unassembled WGS sequence"/>
</dbReference>
<dbReference type="EMBL" id="JAGIKX010000002">
    <property type="protein sequence ID" value="MBP2256546.1"/>
    <property type="molecule type" value="Genomic_DNA"/>
</dbReference>